<dbReference type="RefSeq" id="WP_186856427.1">
    <property type="nucleotide sequence ID" value="NZ_JACOON010000001.1"/>
</dbReference>
<protein>
    <submittedName>
        <fullName evidence="5">MarR family transcriptional regulator</fullName>
    </submittedName>
</protein>
<dbReference type="EMBL" id="JACOON010000001">
    <property type="protein sequence ID" value="MBC5646894.1"/>
    <property type="molecule type" value="Genomic_DNA"/>
</dbReference>
<evidence type="ECO:0000256" key="1">
    <source>
        <dbReference type="ARBA" id="ARBA00023015"/>
    </source>
</evidence>
<dbReference type="PROSITE" id="PS50995">
    <property type="entry name" value="HTH_MARR_2"/>
    <property type="match status" value="1"/>
</dbReference>
<keyword evidence="3" id="KW-0804">Transcription</keyword>
<dbReference type="Gene3D" id="1.10.10.10">
    <property type="entry name" value="Winged helix-like DNA-binding domain superfamily/Winged helix DNA-binding domain"/>
    <property type="match status" value="1"/>
</dbReference>
<comment type="caution">
    <text evidence="5">The sequence shown here is derived from an EMBL/GenBank/DDBJ whole genome shotgun (WGS) entry which is preliminary data.</text>
</comment>
<name>A0ABR7ECR3_9FIRM</name>
<dbReference type="PANTHER" id="PTHR42756:SF2">
    <property type="entry name" value="MARR FAMILY REGULATORY PROTEIN"/>
    <property type="match status" value="1"/>
</dbReference>
<accession>A0ABR7ECR3</accession>
<organism evidence="5 6">
    <name type="scientific">Christensenella tenuis</name>
    <dbReference type="NCBI Taxonomy" id="2763033"/>
    <lineage>
        <taxon>Bacteria</taxon>
        <taxon>Bacillati</taxon>
        <taxon>Bacillota</taxon>
        <taxon>Clostridia</taxon>
        <taxon>Christensenellales</taxon>
        <taxon>Christensenellaceae</taxon>
        <taxon>Christensenella</taxon>
    </lineage>
</organism>
<dbReference type="InterPro" id="IPR036390">
    <property type="entry name" value="WH_DNA-bd_sf"/>
</dbReference>
<dbReference type="SUPFAM" id="SSF46785">
    <property type="entry name" value="Winged helix' DNA-binding domain"/>
    <property type="match status" value="1"/>
</dbReference>
<sequence length="149" mass="17212">MQNTEYVDRIGRYIGVLHRSAQKYINRRMQPFGFTSSDHWFLIHISKNEGINQRSLARMLSIDEAAVTRAVKKLIDGGFVLRKKDPEDMRSFSLHLTKRGHEAIPILIQTFQDWDEILLKGFCAEELISLRTQLKRITENAVAAVGEVR</sequence>
<proteinExistence type="predicted"/>
<dbReference type="PANTHER" id="PTHR42756">
    <property type="entry name" value="TRANSCRIPTIONAL REGULATOR, MARR"/>
    <property type="match status" value="1"/>
</dbReference>
<evidence type="ECO:0000313" key="6">
    <source>
        <dbReference type="Proteomes" id="UP000606889"/>
    </source>
</evidence>
<evidence type="ECO:0000259" key="4">
    <source>
        <dbReference type="PROSITE" id="PS50995"/>
    </source>
</evidence>
<evidence type="ECO:0000256" key="2">
    <source>
        <dbReference type="ARBA" id="ARBA00023125"/>
    </source>
</evidence>
<keyword evidence="6" id="KW-1185">Reference proteome</keyword>
<dbReference type="Proteomes" id="UP000606889">
    <property type="component" value="Unassembled WGS sequence"/>
</dbReference>
<reference evidence="5 6" key="1">
    <citation type="submission" date="2020-08" db="EMBL/GenBank/DDBJ databases">
        <title>Genome public.</title>
        <authorList>
            <person name="Liu C."/>
            <person name="Sun Q."/>
        </authorList>
    </citation>
    <scope>NUCLEOTIDE SEQUENCE [LARGE SCALE GENOMIC DNA]</scope>
    <source>
        <strain evidence="5 6">NSJ-35</strain>
    </source>
</reference>
<dbReference type="InterPro" id="IPR000835">
    <property type="entry name" value="HTH_MarR-typ"/>
</dbReference>
<evidence type="ECO:0000256" key="3">
    <source>
        <dbReference type="ARBA" id="ARBA00023163"/>
    </source>
</evidence>
<dbReference type="InterPro" id="IPR036388">
    <property type="entry name" value="WH-like_DNA-bd_sf"/>
</dbReference>
<evidence type="ECO:0000313" key="5">
    <source>
        <dbReference type="EMBL" id="MBC5646894.1"/>
    </source>
</evidence>
<gene>
    <name evidence="5" type="ORF">H8S18_00855</name>
</gene>
<keyword evidence="1" id="KW-0805">Transcription regulation</keyword>
<dbReference type="SMART" id="SM00347">
    <property type="entry name" value="HTH_MARR"/>
    <property type="match status" value="1"/>
</dbReference>
<dbReference type="Pfam" id="PF01047">
    <property type="entry name" value="MarR"/>
    <property type="match status" value="1"/>
</dbReference>
<feature type="domain" description="HTH marR-type" evidence="4">
    <location>
        <begin position="7"/>
        <end position="139"/>
    </location>
</feature>
<dbReference type="PRINTS" id="PR00598">
    <property type="entry name" value="HTHMARR"/>
</dbReference>
<keyword evidence="2" id="KW-0238">DNA-binding</keyword>